<feature type="repeat" description="TPR" evidence="1">
    <location>
        <begin position="546"/>
        <end position="579"/>
    </location>
</feature>
<dbReference type="Proteomes" id="UP000435357">
    <property type="component" value="Unassembled WGS sequence"/>
</dbReference>
<dbReference type="Gene3D" id="1.25.40.10">
    <property type="entry name" value="Tetratricopeptide repeat domain"/>
    <property type="match status" value="4"/>
</dbReference>
<dbReference type="SMART" id="SM00028">
    <property type="entry name" value="TPR"/>
    <property type="match status" value="11"/>
</dbReference>
<feature type="repeat" description="TPR" evidence="1">
    <location>
        <begin position="232"/>
        <end position="265"/>
    </location>
</feature>
<feature type="coiled-coil region" evidence="2">
    <location>
        <begin position="848"/>
        <end position="885"/>
    </location>
</feature>
<keyword evidence="5" id="KW-1185">Reference proteome</keyword>
<gene>
    <name evidence="4" type="ORF">F3059_04240</name>
</gene>
<keyword evidence="1" id="KW-0802">TPR repeat</keyword>
<evidence type="ECO:0000256" key="1">
    <source>
        <dbReference type="PROSITE-ProRule" id="PRU00339"/>
    </source>
</evidence>
<feature type="coiled-coil region" evidence="2">
    <location>
        <begin position="143"/>
        <end position="174"/>
    </location>
</feature>
<feature type="coiled-coil region" evidence="2">
    <location>
        <begin position="269"/>
        <end position="325"/>
    </location>
</feature>
<accession>A0A6N6M9I7</accession>
<evidence type="ECO:0000256" key="3">
    <source>
        <dbReference type="SAM" id="MobiDB-lite"/>
    </source>
</evidence>
<evidence type="ECO:0000313" key="4">
    <source>
        <dbReference type="EMBL" id="KAB1065169.1"/>
    </source>
</evidence>
<feature type="repeat" description="TPR" evidence="1">
    <location>
        <begin position="349"/>
        <end position="382"/>
    </location>
</feature>
<dbReference type="InterPro" id="IPR011990">
    <property type="entry name" value="TPR-like_helical_dom_sf"/>
</dbReference>
<protein>
    <recommendedName>
        <fullName evidence="6">Tetratricopeptide repeat protein</fullName>
    </recommendedName>
</protein>
<feature type="region of interest" description="Disordered" evidence="3">
    <location>
        <begin position="771"/>
        <end position="816"/>
    </location>
</feature>
<proteinExistence type="predicted"/>
<dbReference type="SUPFAM" id="SSF48452">
    <property type="entry name" value="TPR-like"/>
    <property type="match status" value="4"/>
</dbReference>
<feature type="coiled-coil region" evidence="2">
    <location>
        <begin position="389"/>
        <end position="430"/>
    </location>
</feature>
<feature type="coiled-coil region" evidence="2">
    <location>
        <begin position="517"/>
        <end position="545"/>
    </location>
</feature>
<sequence length="1011" mass="118281">MIILLSIPALSFAQEKYPKLEINGKVVDGGNRLDQAYVRVEKDGEIDREIRTDSRGRFDLELELFHEFMLYFGKEGYITKKIYVDTRTIPEDAISSTYLRYGGWEVEIFENDLDVNTLILDKPIGKVKYDPNYGQFANDKGYTKSIQRELDQLVKDLEAAREAELMRQEQLEEDYKIAIEDGDRFMEEGDYENAMFQYEGALQIKPDERYPQKQIEKAKEKLSELKDEQQRYSSFLTQGDDAFYEEKWEEAIGFYEQALSMKPEEEYPQNQIEKARKKIEESKKREELKEEYDKVIAQADKAFNNEQLKDAKSLYKKALDILDDEQYPNDQIAKIDEQLEAERQKDEKYANAMEEGDRQMSQRNYRQAISFYQSALDTKPDESEPKQKIQEAQDILANIAEKEQAEQERLAKLEEEYNNLIAQADEAFNNEEWSSAKDLYQQALTKKKGEQYPTSQLKIINEKLGAIAEKDEEYNTAMKRAETAFKKQEYTDAQSLYQEALSIKPGAEEPKEMIAKIDELLAEIAARKEREKEAAERAERMKQAKYDSLVNLADAAFDNEEYKDARPLYQQATQVKPDEQHPSIRLREISELIDEREALEAEYKRYVTQGDQLFGSGKLEAARGKYEAALELIDQQYPKDQIAKIDERFAEKKEERLAAERREKARNQKYDSLIAIADNQFTDSLYNDAISNYEKALNVKANEEYPVSQIEAAKGIQEELLAKKRAKEELERKKEEYIALIDQGDAQIEEEAYKTAIERYESAIALFPDREKAKEKKRKAEELLAEKQAEEEAARQAKLEKERKEKEYSDAVAAGDKAFESENYEEAIASYENAQEVFPDRSYPQNRIEESKDKIAELERLAEQKRQEEERQRRLNAEYDSLIAVADNLFKEEQFSEARSRYENAQNIKPNESYPKSQINTIVQIMEERRKEATRFAEGATEFNYQLAEDYPEGRTEEEFEEGNKKVTRIVIVKGDVGHEYLKEEYSWGQTFYLKDKKRYSKTNWLEETKE</sequence>
<dbReference type="Pfam" id="PF13181">
    <property type="entry name" value="TPR_8"/>
    <property type="match status" value="1"/>
</dbReference>
<feature type="repeat" description="TPR" evidence="1">
    <location>
        <begin position="737"/>
        <end position="770"/>
    </location>
</feature>
<feature type="repeat" description="TPR" evidence="1">
    <location>
        <begin position="175"/>
        <end position="208"/>
    </location>
</feature>
<feature type="compositionally biased region" description="Basic and acidic residues" evidence="3">
    <location>
        <begin position="771"/>
        <end position="809"/>
    </location>
</feature>
<name>A0A6N6M9I7_9FLAO</name>
<dbReference type="AlphaFoldDB" id="A0A6N6M9I7"/>
<dbReference type="PROSITE" id="PS50005">
    <property type="entry name" value="TPR"/>
    <property type="match status" value="5"/>
</dbReference>
<dbReference type="InterPro" id="IPR019734">
    <property type="entry name" value="TPR_rpt"/>
</dbReference>
<evidence type="ECO:0008006" key="6">
    <source>
        <dbReference type="Google" id="ProtNLM"/>
    </source>
</evidence>
<evidence type="ECO:0000256" key="2">
    <source>
        <dbReference type="SAM" id="Coils"/>
    </source>
</evidence>
<evidence type="ECO:0000313" key="5">
    <source>
        <dbReference type="Proteomes" id="UP000435357"/>
    </source>
</evidence>
<keyword evidence="2" id="KW-0175">Coiled coil</keyword>
<comment type="caution">
    <text evidence="4">The sequence shown here is derived from an EMBL/GenBank/DDBJ whole genome shotgun (WGS) entry which is preliminary data.</text>
</comment>
<reference evidence="4 5" key="1">
    <citation type="submission" date="2019-09" db="EMBL/GenBank/DDBJ databases">
        <title>Genomes of Cryomorphaceae.</title>
        <authorList>
            <person name="Bowman J.P."/>
        </authorList>
    </citation>
    <scope>NUCLEOTIDE SEQUENCE [LARGE SCALE GENOMIC DNA]</scope>
    <source>
        <strain evidence="4 5">KCTC 52047</strain>
    </source>
</reference>
<dbReference type="EMBL" id="WACR01000003">
    <property type="protein sequence ID" value="KAB1065169.1"/>
    <property type="molecule type" value="Genomic_DNA"/>
</dbReference>
<organism evidence="4 5">
    <name type="scientific">Salibacter halophilus</name>
    <dbReference type="NCBI Taxonomy" id="1803916"/>
    <lineage>
        <taxon>Bacteria</taxon>
        <taxon>Pseudomonadati</taxon>
        <taxon>Bacteroidota</taxon>
        <taxon>Flavobacteriia</taxon>
        <taxon>Flavobacteriales</taxon>
        <taxon>Salibacteraceae</taxon>
        <taxon>Salibacter</taxon>
    </lineage>
</organism>